<dbReference type="AlphaFoldDB" id="A0A146G5W9"/>
<dbReference type="EMBL" id="BDCO01000002">
    <property type="protein sequence ID" value="GAT32208.1"/>
    <property type="molecule type" value="Genomic_DNA"/>
</dbReference>
<keyword evidence="2" id="KW-1185">Reference proteome</keyword>
<sequence length="50" mass="5532">MTNGKSKGYLTVMFTRMLHSDPGRLRDNSHAGTSSAMTIETWEAALYPLS</sequence>
<protein>
    <submittedName>
        <fullName evidence="1">Uncharacterized protein</fullName>
    </submittedName>
</protein>
<name>A0A146G5W9_TERSA</name>
<accession>A0A146G5W9</accession>
<proteinExistence type="predicted"/>
<organism evidence="1 2">
    <name type="scientific">Terrimicrobium sacchariphilum</name>
    <dbReference type="NCBI Taxonomy" id="690879"/>
    <lineage>
        <taxon>Bacteria</taxon>
        <taxon>Pseudomonadati</taxon>
        <taxon>Verrucomicrobiota</taxon>
        <taxon>Terrimicrobiia</taxon>
        <taxon>Terrimicrobiales</taxon>
        <taxon>Terrimicrobiaceae</taxon>
        <taxon>Terrimicrobium</taxon>
    </lineage>
</organism>
<comment type="caution">
    <text evidence="1">The sequence shown here is derived from an EMBL/GenBank/DDBJ whole genome shotgun (WGS) entry which is preliminary data.</text>
</comment>
<dbReference type="Proteomes" id="UP000076023">
    <property type="component" value="Unassembled WGS sequence"/>
</dbReference>
<gene>
    <name evidence="1" type="ORF">TSACC_2606</name>
</gene>
<evidence type="ECO:0000313" key="2">
    <source>
        <dbReference type="Proteomes" id="UP000076023"/>
    </source>
</evidence>
<dbReference type="InParanoid" id="A0A146G5W9"/>
<evidence type="ECO:0000313" key="1">
    <source>
        <dbReference type="EMBL" id="GAT32208.1"/>
    </source>
</evidence>
<reference evidence="2" key="1">
    <citation type="journal article" date="2017" name="Genome Announc.">
        <title>Draft Genome Sequence of Terrimicrobium sacchariphilum NM-5T, a Facultative Anaerobic Soil Bacterium of the Class Spartobacteria.</title>
        <authorList>
            <person name="Qiu Y.L."/>
            <person name="Tourlousse D.M."/>
            <person name="Matsuura N."/>
            <person name="Ohashi A."/>
            <person name="Sekiguchi Y."/>
        </authorList>
    </citation>
    <scope>NUCLEOTIDE SEQUENCE [LARGE SCALE GENOMIC DNA]</scope>
    <source>
        <strain evidence="2">NM-5</strain>
    </source>
</reference>